<dbReference type="AlphaFoldDB" id="A7ARV1"/>
<feature type="domain" description="G-patch" evidence="2">
    <location>
        <begin position="106"/>
        <end position="152"/>
    </location>
</feature>
<dbReference type="PROSITE" id="PS50174">
    <property type="entry name" value="G_PATCH"/>
    <property type="match status" value="1"/>
</dbReference>
<evidence type="ECO:0000313" key="3">
    <source>
        <dbReference type="EMBL" id="EDO07270.1"/>
    </source>
</evidence>
<organism evidence="3 4">
    <name type="scientific">Babesia bovis</name>
    <dbReference type="NCBI Taxonomy" id="5865"/>
    <lineage>
        <taxon>Eukaryota</taxon>
        <taxon>Sar</taxon>
        <taxon>Alveolata</taxon>
        <taxon>Apicomplexa</taxon>
        <taxon>Aconoidasida</taxon>
        <taxon>Piroplasmida</taxon>
        <taxon>Babesiidae</taxon>
        <taxon>Babesia</taxon>
    </lineage>
</organism>
<dbReference type="GO" id="GO:0071011">
    <property type="term" value="C:precatalytic spliceosome"/>
    <property type="evidence" value="ECO:0007669"/>
    <property type="project" value="TreeGrafter"/>
</dbReference>
<dbReference type="InterPro" id="IPR000467">
    <property type="entry name" value="G_patch_dom"/>
</dbReference>
<dbReference type="Pfam" id="PF01585">
    <property type="entry name" value="G-patch"/>
    <property type="match status" value="1"/>
</dbReference>
<accession>A7ARV1</accession>
<evidence type="ECO:0000259" key="2">
    <source>
        <dbReference type="PROSITE" id="PS50174"/>
    </source>
</evidence>
<comment type="caution">
    <text evidence="3">The sequence shown here is derived from an EMBL/GenBank/DDBJ whole genome shotgun (WGS) entry which is preliminary data.</text>
</comment>
<dbReference type="InterPro" id="IPR035979">
    <property type="entry name" value="RBD_domain_sf"/>
</dbReference>
<feature type="compositionally biased region" description="Polar residues" evidence="1">
    <location>
        <begin position="1"/>
        <end position="36"/>
    </location>
</feature>
<dbReference type="GeneID" id="5479072"/>
<protein>
    <recommendedName>
        <fullName evidence="2">G-patch domain-containing protein</fullName>
    </recommendedName>
</protein>
<dbReference type="KEGG" id="bbo:BBOV_IV009160"/>
<gene>
    <name evidence="3" type="ORF">BBOV_IV009160</name>
</gene>
<dbReference type="eggNOG" id="KOG1996">
    <property type="taxonomic scope" value="Eukaryota"/>
</dbReference>
<name>A7ARV1_BABBO</name>
<dbReference type="EMBL" id="AAXT01000002">
    <property type="protein sequence ID" value="EDO07270.1"/>
    <property type="molecule type" value="Genomic_DNA"/>
</dbReference>
<reference evidence="4" key="2">
    <citation type="journal article" date="2020" name="Data Brief">
        <title>Transcriptome dataset of Babesia bovis life stages within vertebrate and invertebrate hosts.</title>
        <authorList>
            <person name="Ueti M.W."/>
            <person name="Johnson W.C."/>
            <person name="Kappmeyer L.S."/>
            <person name="Herndon D.R."/>
            <person name="Mousel M.R."/>
            <person name="Reif K.E."/>
            <person name="Taus N.S."/>
            <person name="Ifeonu O.O."/>
            <person name="Silva J.C."/>
            <person name="Suarez C.E."/>
            <person name="Brayton K.A."/>
        </authorList>
    </citation>
    <scope>NUCLEOTIDE SEQUENCE [LARGE SCALE GENOMIC DNA]</scope>
</reference>
<dbReference type="STRING" id="5865.A7ARV1"/>
<dbReference type="VEuPathDB" id="PiroplasmaDB:BBOV_IV009160"/>
<feature type="region of interest" description="Disordered" evidence="1">
    <location>
        <begin position="1"/>
        <end position="38"/>
    </location>
</feature>
<proteinExistence type="predicted"/>
<dbReference type="Proteomes" id="UP000002173">
    <property type="component" value="Unassembled WGS sequence"/>
</dbReference>
<dbReference type="Gene3D" id="3.30.70.330">
    <property type="match status" value="1"/>
</dbReference>
<evidence type="ECO:0000313" key="4">
    <source>
        <dbReference type="Proteomes" id="UP000002173"/>
    </source>
</evidence>
<dbReference type="InterPro" id="IPR012677">
    <property type="entry name" value="Nucleotide-bd_a/b_plait_sf"/>
</dbReference>
<dbReference type="SUPFAM" id="SSF54928">
    <property type="entry name" value="RNA-binding domain, RBD"/>
    <property type="match status" value="1"/>
</dbReference>
<sequence length="265" mass="29361">MWDNTALPQGTSASSRVHSGSTPFVKSRRQQYSYNPNDVYDPMYPNDYEHLSREFARRATAQTTRVELKIKKVEGPKLSAEEAYERRMKLLDSADNTVTQDATDTSKGVGMRIMQKLGWTEGKGLGANEQGIVAPLVAKNTGKHVGVIVQGAKLGANPAHSTSQSTVPRDRVTASAGGMAATRVLKLTFECTIDDTDRLQEELEESLSQYGSLIEVVVHRSDTTISYCEFEDDSQALRAMNNVDKVLPQYRKTATFATEEEYNNL</sequence>
<evidence type="ECO:0000256" key="1">
    <source>
        <dbReference type="SAM" id="MobiDB-lite"/>
    </source>
</evidence>
<dbReference type="PANTHER" id="PTHR13288:SF8">
    <property type="entry name" value="SPLICING FACTOR 45"/>
    <property type="match status" value="1"/>
</dbReference>
<reference evidence="3 4" key="1">
    <citation type="journal article" date="2007" name="PLoS Pathog.">
        <title>Genome sequence of Babesia bovis and comparative analysis of apicomplexan hemoprotozoa.</title>
        <authorList>
            <person name="Brayton K.A."/>
            <person name="Lau A.O.T."/>
            <person name="Herndon D.R."/>
            <person name="Hannick L."/>
            <person name="Kappmeyer L.S."/>
            <person name="Berens S.J."/>
            <person name="Bidwell S.L."/>
            <person name="Brown W.C."/>
            <person name="Crabtree J."/>
            <person name="Fadrosh D."/>
            <person name="Feldblum T."/>
            <person name="Forberger H.A."/>
            <person name="Haas B.J."/>
            <person name="Howell J.M."/>
            <person name="Khouri H."/>
            <person name="Koo H."/>
            <person name="Mann D.J."/>
            <person name="Norimine J."/>
            <person name="Paulsen I.T."/>
            <person name="Radune D."/>
            <person name="Ren Q."/>
            <person name="Smith R.K. Jr."/>
            <person name="Suarez C.E."/>
            <person name="White O."/>
            <person name="Wortman J.R."/>
            <person name="Knowles D.P. Jr."/>
            <person name="McElwain T.F."/>
            <person name="Nene V.M."/>
        </authorList>
    </citation>
    <scope>NUCLEOTIDE SEQUENCE [LARGE SCALE GENOMIC DNA]</scope>
    <source>
        <strain evidence="3">T2Bo</strain>
    </source>
</reference>
<dbReference type="OMA" id="TFECTID"/>
<dbReference type="InterPro" id="IPR040052">
    <property type="entry name" value="RBM17"/>
</dbReference>
<dbReference type="InParanoid" id="A7ARV1"/>
<keyword evidence="4" id="KW-1185">Reference proteome</keyword>
<reference evidence="4" key="3">
    <citation type="journal article" date="2021" name="Int. J. Parasitol.">
        <title>Comparative analysis of gene expression between Babesia bovis blood stages and kinetes allowed by improved genome annotation.</title>
        <authorList>
            <person name="Ueti M.W."/>
            <person name="Johnson W.C."/>
            <person name="Kappmeyer L.S."/>
            <person name="Herndon D.R."/>
            <person name="Mousel M.R."/>
            <person name="Reif K.E."/>
            <person name="Taus N.S."/>
            <person name="Ifeonu O.O."/>
            <person name="Silva J.C."/>
            <person name="Suarez C.E."/>
            <person name="Brayton K.A."/>
        </authorList>
    </citation>
    <scope>NUCLEOTIDE SEQUENCE [LARGE SCALE GENOMIC DNA]</scope>
</reference>
<dbReference type="SMART" id="SM00443">
    <property type="entry name" value="G_patch"/>
    <property type="match status" value="1"/>
</dbReference>
<dbReference type="GO" id="GO:0045292">
    <property type="term" value="P:mRNA cis splicing, via spliceosome"/>
    <property type="evidence" value="ECO:0007669"/>
    <property type="project" value="InterPro"/>
</dbReference>
<dbReference type="GO" id="GO:0003676">
    <property type="term" value="F:nucleic acid binding"/>
    <property type="evidence" value="ECO:0007669"/>
    <property type="project" value="InterPro"/>
</dbReference>
<dbReference type="PANTHER" id="PTHR13288">
    <property type="entry name" value="SPLICING FACTOR 45 SPF45"/>
    <property type="match status" value="1"/>
</dbReference>
<dbReference type="RefSeq" id="XP_001610838.1">
    <property type="nucleotide sequence ID" value="XM_001610788.1"/>
</dbReference>